<reference evidence="8 9" key="1">
    <citation type="submission" date="2015-09" db="EMBL/GenBank/DDBJ databases">
        <authorList>
            <consortium name="Swine Surveillance"/>
        </authorList>
    </citation>
    <scope>NUCLEOTIDE SEQUENCE [LARGE SCALE GENOMIC DNA]</scope>
    <source>
        <strain evidence="8 9">16</strain>
    </source>
</reference>
<name>A0A0N8GEM7_9HYPH</name>
<dbReference type="Proteomes" id="UP000048984">
    <property type="component" value="Unassembled WGS sequence"/>
</dbReference>
<gene>
    <name evidence="8" type="ORF">ABB55_06710</name>
</gene>
<dbReference type="GO" id="GO:0008324">
    <property type="term" value="F:monoatomic cation transmembrane transporter activity"/>
    <property type="evidence" value="ECO:0007669"/>
    <property type="project" value="InterPro"/>
</dbReference>
<protein>
    <submittedName>
        <fullName evidence="8">Cation:proton antiporter</fullName>
    </submittedName>
</protein>
<evidence type="ECO:0000313" key="9">
    <source>
        <dbReference type="Proteomes" id="UP000048984"/>
    </source>
</evidence>
<keyword evidence="5 7" id="KW-1133">Transmembrane helix</keyword>
<evidence type="ECO:0000256" key="6">
    <source>
        <dbReference type="ARBA" id="ARBA00023136"/>
    </source>
</evidence>
<feature type="transmembrane region" description="Helical" evidence="7">
    <location>
        <begin position="6"/>
        <end position="22"/>
    </location>
</feature>
<dbReference type="STRING" id="665126.ABB55_06710"/>
<comment type="caution">
    <text evidence="8">The sequence shown here is derived from an EMBL/GenBank/DDBJ whole genome shotgun (WGS) entry which is preliminary data.</text>
</comment>
<sequence>MIARLLPHPLLSLAVAAFWIVLENRLSAGTVLLGAVLGIALPLATRAWWPDRPRLAGLPGLAAYALIVLWDILVSAAEVAWLVLTRPEAELKSRFVTVPLAVTAPEAIALLASTITMTPGTLSADLSADGRSLLVHVFHTDDPDATVAAIKARYERRLLEIFP</sequence>
<dbReference type="PIRSF" id="PIRSF019239">
    <property type="entry name" value="MrpE"/>
    <property type="match status" value="1"/>
</dbReference>
<keyword evidence="9" id="KW-1185">Reference proteome</keyword>
<dbReference type="NCBIfam" id="NF006518">
    <property type="entry name" value="PRK08965.1-2"/>
    <property type="match status" value="1"/>
</dbReference>
<dbReference type="RefSeq" id="WP_054358116.1">
    <property type="nucleotide sequence ID" value="NZ_LJYW01000001.1"/>
</dbReference>
<dbReference type="PANTHER" id="PTHR34584:SF1">
    <property type="entry name" value="NA(+)_H(+) ANTIPORTER SUBUNIT E1"/>
    <property type="match status" value="1"/>
</dbReference>
<evidence type="ECO:0000256" key="2">
    <source>
        <dbReference type="ARBA" id="ARBA00006228"/>
    </source>
</evidence>
<feature type="transmembrane region" description="Helical" evidence="7">
    <location>
        <begin position="29"/>
        <end position="49"/>
    </location>
</feature>
<comment type="subcellular location">
    <subcellularLocation>
        <location evidence="1">Cell membrane</location>
        <topology evidence="1">Multi-pass membrane protein</topology>
    </subcellularLocation>
</comment>
<evidence type="ECO:0000256" key="5">
    <source>
        <dbReference type="ARBA" id="ARBA00022989"/>
    </source>
</evidence>
<dbReference type="AlphaFoldDB" id="A0A0N8GEM7"/>
<keyword evidence="6 7" id="KW-0472">Membrane</keyword>
<organism evidence="8 9">
    <name type="scientific">Prosthecodimorpha hirschii</name>
    <dbReference type="NCBI Taxonomy" id="665126"/>
    <lineage>
        <taxon>Bacteria</taxon>
        <taxon>Pseudomonadati</taxon>
        <taxon>Pseudomonadota</taxon>
        <taxon>Alphaproteobacteria</taxon>
        <taxon>Hyphomicrobiales</taxon>
        <taxon>Ancalomicrobiaceae</taxon>
        <taxon>Prosthecodimorpha</taxon>
    </lineage>
</organism>
<evidence type="ECO:0000256" key="3">
    <source>
        <dbReference type="ARBA" id="ARBA00022475"/>
    </source>
</evidence>
<evidence type="ECO:0000313" key="8">
    <source>
        <dbReference type="EMBL" id="KPL51953.1"/>
    </source>
</evidence>
<dbReference type="PANTHER" id="PTHR34584">
    <property type="entry name" value="NA(+)/H(+) ANTIPORTER SUBUNIT E1"/>
    <property type="match status" value="1"/>
</dbReference>
<comment type="similarity">
    <text evidence="2">Belongs to the CPA3 antiporters (TC 2.A.63) subunit E family.</text>
</comment>
<dbReference type="InterPro" id="IPR002758">
    <property type="entry name" value="Cation_antiport_E"/>
</dbReference>
<dbReference type="EMBL" id="LJYW01000001">
    <property type="protein sequence ID" value="KPL51953.1"/>
    <property type="molecule type" value="Genomic_DNA"/>
</dbReference>
<dbReference type="Pfam" id="PF01899">
    <property type="entry name" value="MNHE"/>
    <property type="match status" value="1"/>
</dbReference>
<keyword evidence="4 7" id="KW-0812">Transmembrane</keyword>
<evidence type="ECO:0000256" key="7">
    <source>
        <dbReference type="SAM" id="Phobius"/>
    </source>
</evidence>
<evidence type="ECO:0000256" key="1">
    <source>
        <dbReference type="ARBA" id="ARBA00004651"/>
    </source>
</evidence>
<reference evidence="8 9" key="2">
    <citation type="submission" date="2015-10" db="EMBL/GenBank/DDBJ databases">
        <title>Draft Genome Sequence of Prosthecomicrobium hirschii ATCC 27832.</title>
        <authorList>
            <person name="Daniel J."/>
            <person name="Givan S.A."/>
            <person name="Brun Y.V."/>
            <person name="Brown P.J."/>
        </authorList>
    </citation>
    <scope>NUCLEOTIDE SEQUENCE [LARGE SCALE GENOMIC DNA]</scope>
    <source>
        <strain evidence="8 9">16</strain>
    </source>
</reference>
<proteinExistence type="inferred from homology"/>
<accession>A0A0N8GEM7</accession>
<feature type="transmembrane region" description="Helical" evidence="7">
    <location>
        <begin position="61"/>
        <end position="84"/>
    </location>
</feature>
<evidence type="ECO:0000256" key="4">
    <source>
        <dbReference type="ARBA" id="ARBA00022692"/>
    </source>
</evidence>
<keyword evidence="3" id="KW-1003">Cell membrane</keyword>
<dbReference type="GO" id="GO:0005886">
    <property type="term" value="C:plasma membrane"/>
    <property type="evidence" value="ECO:0007669"/>
    <property type="project" value="UniProtKB-SubCell"/>
</dbReference>